<dbReference type="AlphaFoldDB" id="A0A345NQZ8"/>
<evidence type="ECO:0000256" key="2">
    <source>
        <dbReference type="ARBA" id="ARBA00007557"/>
    </source>
</evidence>
<accession>A0A345NQZ8</accession>
<dbReference type="SMART" id="SM00893">
    <property type="entry name" value="ETF"/>
    <property type="match status" value="1"/>
</dbReference>
<evidence type="ECO:0000313" key="9">
    <source>
        <dbReference type="Proteomes" id="UP000253790"/>
    </source>
</evidence>
<gene>
    <name evidence="8" type="ORF">DV701_16240</name>
</gene>
<comment type="subunit">
    <text evidence="3">Heterodimer of an alpha and a beta subunit.</text>
</comment>
<dbReference type="Proteomes" id="UP000253790">
    <property type="component" value="Chromosome"/>
</dbReference>
<dbReference type="InterPro" id="IPR014730">
    <property type="entry name" value="ETF_a/b_N"/>
</dbReference>
<dbReference type="Gene3D" id="3.40.50.620">
    <property type="entry name" value="HUPs"/>
    <property type="match status" value="1"/>
</dbReference>
<comment type="function">
    <text evidence="6">The electron transfer flavoprotein serves as a specific electron acceptor for other dehydrogenases. It transfers the electrons to the main respiratory chain via ETF-ubiquinone oxidoreductase (ETF dehydrogenase).</text>
</comment>
<name>A0A345NQZ8_9MICO</name>
<comment type="similarity">
    <text evidence="2">Belongs to the ETF beta-subunit/FixA family.</text>
</comment>
<dbReference type="PANTHER" id="PTHR21294:SF8">
    <property type="entry name" value="ELECTRON TRANSFER FLAVOPROTEIN SUBUNIT BETA"/>
    <property type="match status" value="1"/>
</dbReference>
<feature type="domain" description="Electron transfer flavoprotein alpha/beta-subunit N-terminal" evidence="7">
    <location>
        <begin position="26"/>
        <end position="219"/>
    </location>
</feature>
<protein>
    <submittedName>
        <fullName evidence="8">Electron transfer flavoprotein subunit beta/FixA family protein</fullName>
    </submittedName>
</protein>
<dbReference type="RefSeq" id="WP_114929841.1">
    <property type="nucleotide sequence ID" value="NZ_CP031229.1"/>
</dbReference>
<reference evidence="8 9" key="1">
    <citation type="submission" date="2018-07" db="EMBL/GenBank/DDBJ databases">
        <title>Complete genome sequencing of Ornithinimicrobium sp. AMA3305.</title>
        <authorList>
            <person name="Bae J.-W."/>
        </authorList>
    </citation>
    <scope>NUCLEOTIDE SEQUENCE [LARGE SCALE GENOMIC DNA]</scope>
    <source>
        <strain evidence="8 9">AMA3305</strain>
    </source>
</reference>
<dbReference type="InterPro" id="IPR014729">
    <property type="entry name" value="Rossmann-like_a/b/a_fold"/>
</dbReference>
<dbReference type="PIRSF" id="PIRSF000090">
    <property type="entry name" value="Beta-ETF"/>
    <property type="match status" value="1"/>
</dbReference>
<evidence type="ECO:0000256" key="3">
    <source>
        <dbReference type="ARBA" id="ARBA00011355"/>
    </source>
</evidence>
<dbReference type="KEGG" id="orn:DV701_16240"/>
<evidence type="ECO:0000259" key="7">
    <source>
        <dbReference type="SMART" id="SM00893"/>
    </source>
</evidence>
<dbReference type="GO" id="GO:0009055">
    <property type="term" value="F:electron transfer activity"/>
    <property type="evidence" value="ECO:0007669"/>
    <property type="project" value="InterPro"/>
</dbReference>
<sequence>MASINVLVCVKRAADVTGEVVLNADGTGLDGRYSGYAMSPHETAAVEIAVSLVEESGGSVTVLTLGDDDAVEQLRDALAVGADDAVHVEADSSAFGPTDVAAAIAEVVRARAASGTAYDLVLVGNDAADTGSFQVGIRLAYLLDRPVVAGVQQIAVSDGVATLHVGSAAGTETYEVGLPAVATVLEGGVDPRYPSIRGRMRAKKAPVEAVTPEVTPRGSGTLGLSLPPPTPNKVTVLGEGPGAAPAVVEVLRKIGVLS</sequence>
<keyword evidence="5" id="KW-0249">Electron transport</keyword>
<comment type="cofactor">
    <cofactor evidence="1">
        <name>FAD</name>
        <dbReference type="ChEBI" id="CHEBI:57692"/>
    </cofactor>
</comment>
<dbReference type="OrthoDB" id="9781325at2"/>
<evidence type="ECO:0000256" key="5">
    <source>
        <dbReference type="ARBA" id="ARBA00022982"/>
    </source>
</evidence>
<dbReference type="SUPFAM" id="SSF52402">
    <property type="entry name" value="Adenine nucleotide alpha hydrolases-like"/>
    <property type="match status" value="1"/>
</dbReference>
<proteinExistence type="inferred from homology"/>
<evidence type="ECO:0000256" key="1">
    <source>
        <dbReference type="ARBA" id="ARBA00001974"/>
    </source>
</evidence>
<dbReference type="PANTHER" id="PTHR21294">
    <property type="entry name" value="ELECTRON TRANSFER FLAVOPROTEIN BETA-SUBUNIT"/>
    <property type="match status" value="1"/>
</dbReference>
<evidence type="ECO:0000256" key="4">
    <source>
        <dbReference type="ARBA" id="ARBA00022448"/>
    </source>
</evidence>
<organism evidence="8 9">
    <name type="scientific">Ornithinimicrobium avium</name>
    <dbReference type="NCBI Taxonomy" id="2283195"/>
    <lineage>
        <taxon>Bacteria</taxon>
        <taxon>Bacillati</taxon>
        <taxon>Actinomycetota</taxon>
        <taxon>Actinomycetes</taxon>
        <taxon>Micrococcales</taxon>
        <taxon>Ornithinimicrobiaceae</taxon>
        <taxon>Ornithinimicrobium</taxon>
    </lineage>
</organism>
<dbReference type="Pfam" id="PF01012">
    <property type="entry name" value="ETF"/>
    <property type="match status" value="1"/>
</dbReference>
<keyword evidence="9" id="KW-1185">Reference proteome</keyword>
<keyword evidence="4" id="KW-0813">Transport</keyword>
<evidence type="ECO:0000256" key="6">
    <source>
        <dbReference type="ARBA" id="ARBA00025649"/>
    </source>
</evidence>
<dbReference type="InterPro" id="IPR012255">
    <property type="entry name" value="ETF_b"/>
</dbReference>
<dbReference type="EMBL" id="CP031229">
    <property type="protein sequence ID" value="AXH97456.1"/>
    <property type="molecule type" value="Genomic_DNA"/>
</dbReference>
<evidence type="ECO:0000313" key="8">
    <source>
        <dbReference type="EMBL" id="AXH97456.1"/>
    </source>
</evidence>